<dbReference type="InterPro" id="IPR031310">
    <property type="entry name" value="Ribosomal_uL5_N"/>
</dbReference>
<organism evidence="9 10">
    <name type="scientific">Treponema rectale</name>
    <dbReference type="NCBI Taxonomy" id="744512"/>
    <lineage>
        <taxon>Bacteria</taxon>
        <taxon>Pseudomonadati</taxon>
        <taxon>Spirochaetota</taxon>
        <taxon>Spirochaetia</taxon>
        <taxon>Spirochaetales</taxon>
        <taxon>Treponemataceae</taxon>
        <taxon>Treponema</taxon>
    </lineage>
</organism>
<dbReference type="PIRSF" id="PIRSF002161">
    <property type="entry name" value="Ribosomal_L5"/>
    <property type="match status" value="1"/>
</dbReference>
<dbReference type="GO" id="GO:1990904">
    <property type="term" value="C:ribonucleoprotein complex"/>
    <property type="evidence" value="ECO:0007669"/>
    <property type="project" value="UniProtKB-KW"/>
</dbReference>
<dbReference type="PROSITE" id="PS00358">
    <property type="entry name" value="RIBOSOMAL_L5"/>
    <property type="match status" value="1"/>
</dbReference>
<keyword evidence="5" id="KW-0699">rRNA-binding</keyword>
<feature type="domain" description="Large ribosomal subunit protein uL5 C-terminal" evidence="8">
    <location>
        <begin position="108"/>
        <end position="201"/>
    </location>
</feature>
<evidence type="ECO:0000256" key="6">
    <source>
        <dbReference type="RuleBase" id="RU003930"/>
    </source>
</evidence>
<dbReference type="FunFam" id="3.30.1440.10:FF:000001">
    <property type="entry name" value="50S ribosomal protein L5"/>
    <property type="match status" value="1"/>
</dbReference>
<comment type="subunit">
    <text evidence="5">Part of the 50S ribosomal subunit; part of the 5S rRNA/L5/L18/L25 subcomplex. Contacts the 5S rRNA and the P site tRNA. Forms a bridge to the 30S subunit in the 70S ribosome.</text>
</comment>
<feature type="domain" description="Large ribosomal subunit protein uL5 N-terminal" evidence="7">
    <location>
        <begin position="48"/>
        <end position="104"/>
    </location>
</feature>
<evidence type="ECO:0000256" key="2">
    <source>
        <dbReference type="ARBA" id="ARBA00022980"/>
    </source>
</evidence>
<name>A0A7M1XJH4_9SPIR</name>
<reference evidence="9 10" key="1">
    <citation type="submission" date="2018-08" db="EMBL/GenBank/DDBJ databases">
        <title>The first complete genome of Treponema rectale (CHPAT), a commensal spirochete of the bovine rectum.</title>
        <authorList>
            <person name="Staton G.J."/>
            <person name="Clegg S.R."/>
            <person name="Carter S.D."/>
            <person name="Radford A.D."/>
            <person name="Darby A."/>
            <person name="Hall N."/>
            <person name="Birtles R.J."/>
            <person name="Evans N.J."/>
        </authorList>
    </citation>
    <scope>NUCLEOTIDE SEQUENCE [LARGE SCALE GENOMIC DNA]</scope>
    <source>
        <strain evidence="9 10">CHPA</strain>
    </source>
</reference>
<dbReference type="InterPro" id="IPR020930">
    <property type="entry name" value="Ribosomal_uL5_bac-type"/>
</dbReference>
<dbReference type="Gene3D" id="3.30.1440.10">
    <property type="match status" value="1"/>
</dbReference>
<sequence>MAETKKNGVSVKKAHNKGNQVAKFVSRLETRYQEEIVPEMMKEFGYKSVMECPKLVKIVLNMRLGEAGTNEKNVEEAVRELATIAGQKPVVTRAKKSIANFKLREGVPVGVKVTLRRVHMYDFLDKFISIDLPRVRDFRGISKDSFDGRGNYSVGVKEQLIFPEIQYDKVTRTQGMDVVIVTTAKTDKEAAALLTKLGMPFSK</sequence>
<keyword evidence="5" id="KW-0694">RNA-binding</keyword>
<keyword evidence="2 5" id="KW-0689">Ribosomal protein</keyword>
<dbReference type="Pfam" id="PF00673">
    <property type="entry name" value="Ribosomal_L5_C"/>
    <property type="match status" value="1"/>
</dbReference>
<evidence type="ECO:0000256" key="1">
    <source>
        <dbReference type="ARBA" id="ARBA00008553"/>
    </source>
</evidence>
<dbReference type="Proteomes" id="UP000593591">
    <property type="component" value="Chromosome"/>
</dbReference>
<proteinExistence type="inferred from homology"/>
<dbReference type="SUPFAM" id="SSF55282">
    <property type="entry name" value="RL5-like"/>
    <property type="match status" value="1"/>
</dbReference>
<accession>A0A7M1XJH4</accession>
<protein>
    <recommendedName>
        <fullName evidence="4 5">Large ribosomal subunit protein uL5</fullName>
    </recommendedName>
</protein>
<keyword evidence="3 5" id="KW-0687">Ribonucleoprotein</keyword>
<dbReference type="InterPro" id="IPR002132">
    <property type="entry name" value="Ribosomal_uL5"/>
</dbReference>
<evidence type="ECO:0000256" key="4">
    <source>
        <dbReference type="ARBA" id="ARBA00035245"/>
    </source>
</evidence>
<dbReference type="Pfam" id="PF00281">
    <property type="entry name" value="Ribosomal_L5"/>
    <property type="match status" value="1"/>
</dbReference>
<keyword evidence="5" id="KW-0820">tRNA-binding</keyword>
<dbReference type="HAMAP" id="MF_01333_B">
    <property type="entry name" value="Ribosomal_uL5_B"/>
    <property type="match status" value="1"/>
</dbReference>
<evidence type="ECO:0000256" key="3">
    <source>
        <dbReference type="ARBA" id="ARBA00023274"/>
    </source>
</evidence>
<evidence type="ECO:0000313" key="9">
    <source>
        <dbReference type="EMBL" id="QOS39577.1"/>
    </source>
</evidence>
<dbReference type="EMBL" id="CP031517">
    <property type="protein sequence ID" value="QOS39577.1"/>
    <property type="molecule type" value="Genomic_DNA"/>
</dbReference>
<dbReference type="KEGG" id="trc:DYE49_03530"/>
<dbReference type="InterPro" id="IPR022803">
    <property type="entry name" value="Ribosomal_uL5_dom_sf"/>
</dbReference>
<dbReference type="PANTHER" id="PTHR11994">
    <property type="entry name" value="60S RIBOSOMAL PROTEIN L11-RELATED"/>
    <property type="match status" value="1"/>
</dbReference>
<evidence type="ECO:0000259" key="7">
    <source>
        <dbReference type="Pfam" id="PF00281"/>
    </source>
</evidence>
<evidence type="ECO:0000259" key="8">
    <source>
        <dbReference type="Pfam" id="PF00673"/>
    </source>
</evidence>
<gene>
    <name evidence="5" type="primary">rplE</name>
    <name evidence="9" type="ORF">DYE49_03530</name>
</gene>
<dbReference type="GO" id="GO:0019843">
    <property type="term" value="F:rRNA binding"/>
    <property type="evidence" value="ECO:0007669"/>
    <property type="project" value="UniProtKB-UniRule"/>
</dbReference>
<dbReference type="GO" id="GO:0000049">
    <property type="term" value="F:tRNA binding"/>
    <property type="evidence" value="ECO:0007669"/>
    <property type="project" value="UniProtKB-UniRule"/>
</dbReference>
<dbReference type="GO" id="GO:0006412">
    <property type="term" value="P:translation"/>
    <property type="evidence" value="ECO:0007669"/>
    <property type="project" value="UniProtKB-UniRule"/>
</dbReference>
<dbReference type="GO" id="GO:0003735">
    <property type="term" value="F:structural constituent of ribosome"/>
    <property type="evidence" value="ECO:0007669"/>
    <property type="project" value="InterPro"/>
</dbReference>
<dbReference type="InterPro" id="IPR031309">
    <property type="entry name" value="Ribosomal_uL5_C"/>
</dbReference>
<comment type="similarity">
    <text evidence="1 5 6">Belongs to the universal ribosomal protein uL5 family.</text>
</comment>
<dbReference type="InterPro" id="IPR020929">
    <property type="entry name" value="Ribosomal_uL5_CS"/>
</dbReference>
<evidence type="ECO:0000313" key="10">
    <source>
        <dbReference type="Proteomes" id="UP000593591"/>
    </source>
</evidence>
<evidence type="ECO:0000256" key="5">
    <source>
        <dbReference type="HAMAP-Rule" id="MF_01333"/>
    </source>
</evidence>
<dbReference type="AlphaFoldDB" id="A0A7M1XJH4"/>
<dbReference type="NCBIfam" id="NF000585">
    <property type="entry name" value="PRK00010.1"/>
    <property type="match status" value="1"/>
</dbReference>
<comment type="function">
    <text evidence="5">This is 1 of the proteins that bind and probably mediate the attachment of the 5S RNA into the large ribosomal subunit, where it forms part of the central protuberance. In the 70S ribosome it contacts protein S13 of the 30S subunit (bridge B1b), connecting the 2 subunits; this bridge is implicated in subunit movement. Contacts the P site tRNA; the 5S rRNA and some of its associated proteins might help stabilize positioning of ribosome-bound tRNAs.</text>
</comment>
<dbReference type="GO" id="GO:0005840">
    <property type="term" value="C:ribosome"/>
    <property type="evidence" value="ECO:0007669"/>
    <property type="project" value="UniProtKB-KW"/>
</dbReference>